<dbReference type="PANTHER" id="PTHR24388:SF104">
    <property type="entry name" value="AT-RICH BINDING PROTEIN-RELATED"/>
    <property type="match status" value="1"/>
</dbReference>
<evidence type="ECO:0000313" key="11">
    <source>
        <dbReference type="EMBL" id="KAG8512613.1"/>
    </source>
</evidence>
<evidence type="ECO:0000256" key="8">
    <source>
        <dbReference type="PROSITE-ProRule" id="PRU00042"/>
    </source>
</evidence>
<dbReference type="PROSITE" id="PS00028">
    <property type="entry name" value="ZINC_FINGER_C2H2_1"/>
    <property type="match status" value="1"/>
</dbReference>
<evidence type="ECO:0000313" key="12">
    <source>
        <dbReference type="Proteomes" id="UP000700334"/>
    </source>
</evidence>
<evidence type="ECO:0000256" key="2">
    <source>
        <dbReference type="ARBA" id="ARBA00006991"/>
    </source>
</evidence>
<keyword evidence="6" id="KW-0862">Zinc</keyword>
<evidence type="ECO:0000256" key="1">
    <source>
        <dbReference type="ARBA" id="ARBA00004123"/>
    </source>
</evidence>
<dbReference type="SMART" id="SM00355">
    <property type="entry name" value="ZnF_C2H2"/>
    <property type="match status" value="1"/>
</dbReference>
<feature type="compositionally biased region" description="Low complexity" evidence="9">
    <location>
        <begin position="173"/>
        <end position="182"/>
    </location>
</feature>
<reference evidence="11" key="1">
    <citation type="journal article" date="2021" name="Evol. Appl.">
        <title>The genome of the Pyrenean desman and the effects of bottlenecks and inbreeding on the genomic landscape of an endangered species.</title>
        <authorList>
            <person name="Escoda L."/>
            <person name="Castresana J."/>
        </authorList>
    </citation>
    <scope>NUCLEOTIDE SEQUENCE</scope>
    <source>
        <strain evidence="11">IBE-C5619</strain>
    </source>
</reference>
<evidence type="ECO:0000259" key="10">
    <source>
        <dbReference type="PROSITE" id="PS50157"/>
    </source>
</evidence>
<dbReference type="Gene3D" id="3.30.160.60">
    <property type="entry name" value="Classic Zinc Finger"/>
    <property type="match status" value="1"/>
</dbReference>
<dbReference type="GO" id="GO:0005654">
    <property type="term" value="C:nucleoplasm"/>
    <property type="evidence" value="ECO:0007669"/>
    <property type="project" value="UniProtKB-ARBA"/>
</dbReference>
<dbReference type="PANTHER" id="PTHR24388">
    <property type="entry name" value="ZINC FINGER PROTEIN"/>
    <property type="match status" value="1"/>
</dbReference>
<dbReference type="GO" id="GO:0000978">
    <property type="term" value="F:RNA polymerase II cis-regulatory region sequence-specific DNA binding"/>
    <property type="evidence" value="ECO:0007669"/>
    <property type="project" value="TreeGrafter"/>
</dbReference>
<feature type="region of interest" description="Disordered" evidence="9">
    <location>
        <begin position="114"/>
        <end position="188"/>
    </location>
</feature>
<dbReference type="OrthoDB" id="427030at2759"/>
<sequence>MNKTPAAAPLAHAGSLPWLQEKPYKCSECSKAFSQKRGLDEHKRTHTGEKPFQCDHIGVSSQSRDIQDVNTSKCLIEFYDKEELGKNSVTVTLSNLKGYCAGDKNIAHRGKNLHQDGASKLGQGSSQTGENGARSGGVVGQSIFLGKIMPTPQPFDQLREDKRGTLTDGQTVSGRSSAGGRRVSQTEN</sequence>
<feature type="domain" description="C2H2-type" evidence="10">
    <location>
        <begin position="24"/>
        <end position="51"/>
    </location>
</feature>
<comment type="caution">
    <text evidence="11">The sequence shown here is derived from an EMBL/GenBank/DDBJ whole genome shotgun (WGS) entry which is preliminary data.</text>
</comment>
<evidence type="ECO:0000256" key="4">
    <source>
        <dbReference type="ARBA" id="ARBA00022737"/>
    </source>
</evidence>
<evidence type="ECO:0000256" key="7">
    <source>
        <dbReference type="ARBA" id="ARBA00023242"/>
    </source>
</evidence>
<dbReference type="Proteomes" id="UP000700334">
    <property type="component" value="Unassembled WGS sequence"/>
</dbReference>
<dbReference type="InterPro" id="IPR036236">
    <property type="entry name" value="Znf_C2H2_sf"/>
</dbReference>
<keyword evidence="7" id="KW-0539">Nucleus</keyword>
<keyword evidence="5 8" id="KW-0863">Zinc-finger</keyword>
<dbReference type="GO" id="GO:0001227">
    <property type="term" value="F:DNA-binding transcription repressor activity, RNA polymerase II-specific"/>
    <property type="evidence" value="ECO:0007669"/>
    <property type="project" value="UniProtKB-ARBA"/>
</dbReference>
<keyword evidence="4" id="KW-0677">Repeat</keyword>
<dbReference type="EMBL" id="JAGFMF010011792">
    <property type="protein sequence ID" value="KAG8512613.1"/>
    <property type="molecule type" value="Genomic_DNA"/>
</dbReference>
<comment type="subcellular location">
    <subcellularLocation>
        <location evidence="1">Nucleus</location>
    </subcellularLocation>
</comment>
<dbReference type="InterPro" id="IPR050527">
    <property type="entry name" value="Snail/Krueppel_Znf"/>
</dbReference>
<dbReference type="GO" id="GO:0008270">
    <property type="term" value="F:zinc ion binding"/>
    <property type="evidence" value="ECO:0007669"/>
    <property type="project" value="UniProtKB-KW"/>
</dbReference>
<protein>
    <submittedName>
        <fullName evidence="11">PR domain zinc finger protein 5</fullName>
    </submittedName>
</protein>
<evidence type="ECO:0000256" key="9">
    <source>
        <dbReference type="SAM" id="MobiDB-lite"/>
    </source>
</evidence>
<evidence type="ECO:0000256" key="3">
    <source>
        <dbReference type="ARBA" id="ARBA00022723"/>
    </source>
</evidence>
<keyword evidence="3" id="KW-0479">Metal-binding</keyword>
<dbReference type="FunFam" id="3.30.160.60:FF:000102">
    <property type="entry name" value="zinc finger protein 850 isoform X1"/>
    <property type="match status" value="1"/>
</dbReference>
<dbReference type="PROSITE" id="PS50157">
    <property type="entry name" value="ZINC_FINGER_C2H2_2"/>
    <property type="match status" value="1"/>
</dbReference>
<accession>A0A8J6A1D3</accession>
<evidence type="ECO:0000256" key="6">
    <source>
        <dbReference type="ARBA" id="ARBA00022833"/>
    </source>
</evidence>
<keyword evidence="12" id="KW-1185">Reference proteome</keyword>
<dbReference type="SUPFAM" id="SSF57667">
    <property type="entry name" value="beta-beta-alpha zinc fingers"/>
    <property type="match status" value="1"/>
</dbReference>
<proteinExistence type="inferred from homology"/>
<evidence type="ECO:0000256" key="5">
    <source>
        <dbReference type="ARBA" id="ARBA00022771"/>
    </source>
</evidence>
<name>A0A8J6A1D3_GALPY</name>
<gene>
    <name evidence="11" type="ORF">J0S82_014437</name>
</gene>
<comment type="similarity">
    <text evidence="2">Belongs to the krueppel C2H2-type zinc-finger protein family.</text>
</comment>
<organism evidence="11 12">
    <name type="scientific">Galemys pyrenaicus</name>
    <name type="common">Iberian desman</name>
    <name type="synonym">Pyrenean desman</name>
    <dbReference type="NCBI Taxonomy" id="202257"/>
    <lineage>
        <taxon>Eukaryota</taxon>
        <taxon>Metazoa</taxon>
        <taxon>Chordata</taxon>
        <taxon>Craniata</taxon>
        <taxon>Vertebrata</taxon>
        <taxon>Euteleostomi</taxon>
        <taxon>Mammalia</taxon>
        <taxon>Eutheria</taxon>
        <taxon>Laurasiatheria</taxon>
        <taxon>Eulipotyphla</taxon>
        <taxon>Talpidae</taxon>
        <taxon>Galemys</taxon>
    </lineage>
</organism>
<dbReference type="AlphaFoldDB" id="A0A8J6A1D3"/>
<dbReference type="InterPro" id="IPR013087">
    <property type="entry name" value="Znf_C2H2_type"/>
</dbReference>